<protein>
    <recommendedName>
        <fullName evidence="2">MalT-like TPR region domain-containing protein</fullName>
    </recommendedName>
</protein>
<dbReference type="SMART" id="SM00028">
    <property type="entry name" value="TPR"/>
    <property type="match status" value="4"/>
</dbReference>
<dbReference type="Gene3D" id="1.25.40.10">
    <property type="entry name" value="Tetratricopeptide repeat domain"/>
    <property type="match status" value="2"/>
</dbReference>
<dbReference type="InterPro" id="IPR019734">
    <property type="entry name" value="TPR_rpt"/>
</dbReference>
<accession>A0A3B0VLF2</accession>
<sequence length="472" mass="51852">MVYQSLTYARRQKIHATIAEWIIGQSGDLLPTRFPVLAYHFSQTDLHQDGLKYALAAAEDAEVQHNHRGAAEFYKQAAHHLEGLGAEAEWETAVFICIARAKTLLRLGQFTQAGLLATEAMKLCLDHDEMDQTFGIYNLMAEIRLRQARYADVPMLTSKIVNSLLAYTPPPELAQAYLLWGQSLAALANWQSAADKLERAEEICRAAGDMVGLARVLGTLGQVRSHQRPDETAVKLIEEALLLLENEPIPELLGETQLALSQVQFRLGQAKLALAAGETAVASLRSVGANGLAHGLTHRAAVAIYLGQFKAAVADLKMASRLFEGMDDVPGKLKLYLLWGVEYNGGLGDWRQARRRLVRVGQLLIEQPKDEGMVVQEGVRLWLGLGNIALHTGRLPQAESLLQKVLTAVASPGLVWWRPAAFYAWGMLLLARAGDYERETAPTSSRGQAVAEAHQYFQKGFQAVEVGGCPDE</sequence>
<feature type="non-terminal residue" evidence="1">
    <location>
        <position position="472"/>
    </location>
</feature>
<dbReference type="SUPFAM" id="SSF48452">
    <property type="entry name" value="TPR-like"/>
    <property type="match status" value="2"/>
</dbReference>
<dbReference type="EMBL" id="UOEU01000410">
    <property type="protein sequence ID" value="VAW32966.1"/>
    <property type="molecule type" value="Genomic_DNA"/>
</dbReference>
<organism evidence="1">
    <name type="scientific">hydrothermal vent metagenome</name>
    <dbReference type="NCBI Taxonomy" id="652676"/>
    <lineage>
        <taxon>unclassified sequences</taxon>
        <taxon>metagenomes</taxon>
        <taxon>ecological metagenomes</taxon>
    </lineage>
</organism>
<dbReference type="AlphaFoldDB" id="A0A3B0VLF2"/>
<dbReference type="InterPro" id="IPR011990">
    <property type="entry name" value="TPR-like_helical_dom_sf"/>
</dbReference>
<reference evidence="1" key="1">
    <citation type="submission" date="2018-06" db="EMBL/GenBank/DDBJ databases">
        <authorList>
            <person name="Zhirakovskaya E."/>
        </authorList>
    </citation>
    <scope>NUCLEOTIDE SEQUENCE</scope>
</reference>
<proteinExistence type="predicted"/>
<evidence type="ECO:0008006" key="2">
    <source>
        <dbReference type="Google" id="ProtNLM"/>
    </source>
</evidence>
<gene>
    <name evidence="1" type="ORF">MNBD_CHLOROFLEXI01-4747</name>
</gene>
<evidence type="ECO:0000313" key="1">
    <source>
        <dbReference type="EMBL" id="VAW32966.1"/>
    </source>
</evidence>
<name>A0A3B0VLF2_9ZZZZ</name>